<feature type="compositionally biased region" description="Basic and acidic residues" evidence="1">
    <location>
        <begin position="858"/>
        <end position="870"/>
    </location>
</feature>
<gene>
    <name evidence="2" type="ORF">LIER_36473</name>
</gene>
<accession>A0AAV3PA63</accession>
<organism evidence="2 3">
    <name type="scientific">Lithospermum erythrorhizon</name>
    <name type="common">Purple gromwell</name>
    <name type="synonym">Lithospermum officinale var. erythrorhizon</name>
    <dbReference type="NCBI Taxonomy" id="34254"/>
    <lineage>
        <taxon>Eukaryota</taxon>
        <taxon>Viridiplantae</taxon>
        <taxon>Streptophyta</taxon>
        <taxon>Embryophyta</taxon>
        <taxon>Tracheophyta</taxon>
        <taxon>Spermatophyta</taxon>
        <taxon>Magnoliopsida</taxon>
        <taxon>eudicotyledons</taxon>
        <taxon>Gunneridae</taxon>
        <taxon>Pentapetalae</taxon>
        <taxon>asterids</taxon>
        <taxon>lamiids</taxon>
        <taxon>Boraginales</taxon>
        <taxon>Boraginaceae</taxon>
        <taxon>Boraginoideae</taxon>
        <taxon>Lithospermeae</taxon>
        <taxon>Lithospermum</taxon>
    </lineage>
</organism>
<comment type="caution">
    <text evidence="2">The sequence shown here is derived from an EMBL/GenBank/DDBJ whole genome shotgun (WGS) entry which is preliminary data.</text>
</comment>
<evidence type="ECO:0000313" key="2">
    <source>
        <dbReference type="EMBL" id="GAA0147200.1"/>
    </source>
</evidence>
<proteinExistence type="predicted"/>
<feature type="compositionally biased region" description="Basic and acidic residues" evidence="1">
    <location>
        <begin position="17"/>
        <end position="26"/>
    </location>
</feature>
<feature type="region of interest" description="Disordered" evidence="1">
    <location>
        <begin position="1"/>
        <end position="36"/>
    </location>
</feature>
<feature type="compositionally biased region" description="Basic and acidic residues" evidence="1">
    <location>
        <begin position="565"/>
        <end position="603"/>
    </location>
</feature>
<name>A0AAV3PA63_LITER</name>
<feature type="region of interest" description="Disordered" evidence="1">
    <location>
        <begin position="109"/>
        <end position="551"/>
    </location>
</feature>
<feature type="compositionally biased region" description="Basic and acidic residues" evidence="1">
    <location>
        <begin position="884"/>
        <end position="896"/>
    </location>
</feature>
<evidence type="ECO:0000256" key="1">
    <source>
        <dbReference type="SAM" id="MobiDB-lite"/>
    </source>
</evidence>
<feature type="compositionally biased region" description="Basic and acidic residues" evidence="1">
    <location>
        <begin position="379"/>
        <end position="391"/>
    </location>
</feature>
<feature type="compositionally biased region" description="Polar residues" evidence="1">
    <location>
        <begin position="52"/>
        <end position="62"/>
    </location>
</feature>
<evidence type="ECO:0000313" key="3">
    <source>
        <dbReference type="Proteomes" id="UP001454036"/>
    </source>
</evidence>
<feature type="compositionally biased region" description="Low complexity" evidence="1">
    <location>
        <begin position="312"/>
        <end position="328"/>
    </location>
</feature>
<feature type="compositionally biased region" description="Basic and acidic residues" evidence="1">
    <location>
        <begin position="786"/>
        <end position="799"/>
    </location>
</feature>
<dbReference type="PANTHER" id="PTHR36884:SF1">
    <property type="entry name" value="FIP1[V]-LIKE PROTEIN"/>
    <property type="match status" value="1"/>
</dbReference>
<keyword evidence="3" id="KW-1185">Reference proteome</keyword>
<feature type="compositionally biased region" description="Basic and acidic residues" evidence="1">
    <location>
        <begin position="278"/>
        <end position="293"/>
    </location>
</feature>
<feature type="compositionally biased region" description="Basic and acidic residues" evidence="1">
    <location>
        <begin position="487"/>
        <end position="523"/>
    </location>
</feature>
<feature type="compositionally biased region" description="Basic and acidic residues" evidence="1">
    <location>
        <begin position="352"/>
        <end position="371"/>
    </location>
</feature>
<feature type="compositionally biased region" description="Basic and acidic residues" evidence="1">
    <location>
        <begin position="256"/>
        <end position="269"/>
    </location>
</feature>
<feature type="compositionally biased region" description="Basic and acidic residues" evidence="1">
    <location>
        <begin position="829"/>
        <end position="849"/>
    </location>
</feature>
<feature type="region of interest" description="Disordered" evidence="1">
    <location>
        <begin position="52"/>
        <end position="96"/>
    </location>
</feature>
<feature type="compositionally biased region" description="Basic and acidic residues" evidence="1">
    <location>
        <begin position="611"/>
        <end position="640"/>
    </location>
</feature>
<feature type="compositionally biased region" description="Basic and acidic residues" evidence="1">
    <location>
        <begin position="661"/>
        <end position="718"/>
    </location>
</feature>
<dbReference type="GO" id="GO:0016607">
    <property type="term" value="C:nuclear speck"/>
    <property type="evidence" value="ECO:0007669"/>
    <property type="project" value="TreeGrafter"/>
</dbReference>
<dbReference type="AlphaFoldDB" id="A0AAV3PA63"/>
<dbReference type="InterPro" id="IPR044976">
    <property type="entry name" value="FIPS5/FIPS3-like"/>
</dbReference>
<reference evidence="2 3" key="1">
    <citation type="submission" date="2024-01" db="EMBL/GenBank/DDBJ databases">
        <title>The complete chloroplast genome sequence of Lithospermum erythrorhizon: insights into the phylogenetic relationship among Boraginaceae species and the maternal lineages of purple gromwells.</title>
        <authorList>
            <person name="Okada T."/>
            <person name="Watanabe K."/>
        </authorList>
    </citation>
    <scope>NUCLEOTIDE SEQUENCE [LARGE SCALE GENOMIC DNA]</scope>
</reference>
<dbReference type="Proteomes" id="UP001454036">
    <property type="component" value="Unassembled WGS sequence"/>
</dbReference>
<feature type="compositionally biased region" description="Acidic residues" evidence="1">
    <location>
        <begin position="118"/>
        <end position="127"/>
    </location>
</feature>
<dbReference type="GO" id="GO:0003723">
    <property type="term" value="F:RNA binding"/>
    <property type="evidence" value="ECO:0007669"/>
    <property type="project" value="TreeGrafter"/>
</dbReference>
<feature type="compositionally biased region" description="Basic and acidic residues" evidence="1">
    <location>
        <begin position="907"/>
        <end position="918"/>
    </location>
</feature>
<feature type="region of interest" description="Disordered" evidence="1">
    <location>
        <begin position="565"/>
        <end position="927"/>
    </location>
</feature>
<feature type="compositionally biased region" description="Basic residues" evidence="1">
    <location>
        <begin position="190"/>
        <end position="200"/>
    </location>
</feature>
<dbReference type="GO" id="GO:0006397">
    <property type="term" value="P:mRNA processing"/>
    <property type="evidence" value="ECO:0007669"/>
    <property type="project" value="InterPro"/>
</dbReference>
<evidence type="ECO:0008006" key="4">
    <source>
        <dbReference type="Google" id="ProtNLM"/>
    </source>
</evidence>
<dbReference type="EMBL" id="BAABME010016728">
    <property type="protein sequence ID" value="GAA0147200.1"/>
    <property type="molecule type" value="Genomic_DNA"/>
</dbReference>
<dbReference type="PANTHER" id="PTHR36884">
    <property type="entry name" value="FIP1[III]-LIKE PROTEIN"/>
    <property type="match status" value="1"/>
</dbReference>
<sequence>MLQEQHRLETTMQSRIRTYESGRAEQDYDPDLPPELAAASGALDISSENITLVTTDPGQDVSNRARPPPPTGRPIQVETNYTDRLPSVDSRQHRIRDSDAIIEINCHGSAYESSPEIDTVEPEEDQISDVLARGEEIEDISDENNKKERRIGHTVPLSSKSSTHRLLGSREATPQFSGENHPIAEEERRMKARTSNRSPRKATSETTREKQSADDQNEKSYESIDGKHSRLSLSPDSVGAAIVQDVEHQISIPNEPVRENSLDTEREGLDLDITSQDDMLRDEDLLHSSEKQKSSSKVEVSQGTDEIDDSRAASSDDNNSRSRNSKGSGKSREAVDETSQAEGSAHMGKMKRSIDRDDNMIQRKGYNERKDAGRRHTSAKGEESYAHKGLEHSYSNRLHPKADGTDRQRESDNSERALPKSDEGLRGRRTRVEDAGKRDHVDEIGSKHRNKVRESERSMTDEHNQLREHLDIRSRSGNPDKVTASKRNRDDGLKKREESIDSLHNKRRKEDGTHRRELTEKEIIFYGNRDSSGRRKRERDDVSDEWKRDQPRIRDDDVYSVRYKEEGLFQRERGERQRDRDEWHRVKHPSEDMLTKREREDVMSRMNNIRSAEEKVWSSHSRVKDEYRGSAREYYQKDVTQHSQQPKRSDRTESESLVQHRGREDIHMHGNQHRSDGRRPRQERGSTRDDRIANASDSHRVHEEKPKEYPRKGKEREGGYPNSVPHSGKNQNKRSGLKSDLANSKGEHEHGSSENLVHGNHHSSSAKLNEEVPSDDEHHHSRRGRSKLERWESHKERDFSSNTKSSSSLQIKEPEAQISSGLSLGTKVPNEHPKPVEDKQLASIKDKGSLETNNSDGKSVDNKHLDTVEKLKKRSERFKLPMPGEKEITATKKVENEPPPPPSQPEIHPDIEIKPERPARKRRWTNN</sequence>
<feature type="compositionally biased region" description="Basic and acidic residues" evidence="1">
    <location>
        <begin position="400"/>
        <end position="474"/>
    </location>
</feature>
<feature type="compositionally biased region" description="Polar residues" evidence="1">
    <location>
        <begin position="800"/>
        <end position="810"/>
    </location>
</feature>
<feature type="compositionally biased region" description="Basic and acidic residues" evidence="1">
    <location>
        <begin position="202"/>
        <end position="228"/>
    </location>
</feature>
<feature type="compositionally biased region" description="Basic and acidic residues" evidence="1">
    <location>
        <begin position="538"/>
        <end position="551"/>
    </location>
</feature>
<protein>
    <recommendedName>
        <fullName evidence="4">FIP1[V]-like protein</fullName>
    </recommendedName>
</protein>